<protein>
    <submittedName>
        <fullName evidence="1">Uncharacterized protein</fullName>
    </submittedName>
</protein>
<keyword evidence="2" id="KW-1185">Reference proteome</keyword>
<evidence type="ECO:0000313" key="1">
    <source>
        <dbReference type="EMBL" id="GFO12252.1"/>
    </source>
</evidence>
<dbReference type="EMBL" id="BLXT01004391">
    <property type="protein sequence ID" value="GFO12252.1"/>
    <property type="molecule type" value="Genomic_DNA"/>
</dbReference>
<accession>A0AAV4AZ00</accession>
<dbReference type="Proteomes" id="UP000735302">
    <property type="component" value="Unassembled WGS sequence"/>
</dbReference>
<organism evidence="1 2">
    <name type="scientific">Plakobranchus ocellatus</name>
    <dbReference type="NCBI Taxonomy" id="259542"/>
    <lineage>
        <taxon>Eukaryota</taxon>
        <taxon>Metazoa</taxon>
        <taxon>Spiralia</taxon>
        <taxon>Lophotrochozoa</taxon>
        <taxon>Mollusca</taxon>
        <taxon>Gastropoda</taxon>
        <taxon>Heterobranchia</taxon>
        <taxon>Euthyneura</taxon>
        <taxon>Panpulmonata</taxon>
        <taxon>Sacoglossa</taxon>
        <taxon>Placobranchoidea</taxon>
        <taxon>Plakobranchidae</taxon>
        <taxon>Plakobranchus</taxon>
    </lineage>
</organism>
<comment type="caution">
    <text evidence="1">The sequence shown here is derived from an EMBL/GenBank/DDBJ whole genome shotgun (WGS) entry which is preliminary data.</text>
</comment>
<proteinExistence type="predicted"/>
<sequence>MRVKLTNEEHLCEPYKWCSEQILWIPKTSDRMSIATVNFKVKSEQDYGTHRVTFLRMKDNDAYVVIAKHAFTIYRPVTIDTNCTKNGTAVPAKIGDFLGLRLCLPNNSFGDVDSSLYTTRHGRWVTLDEYNEWDPISYFWRENSIDNDNFITLFLKVTSDRAFKRHKIAASLESEAIIYDINVFKQGSTRGCLRRDKISSAKVGDIIGFIICFEKKDFGDLIGVNLHVDDEPVSCERDVWCDDKRFWAVQSSKNFYTVNFNFAVRGDRDFKTHRFSLKYKVSDETITKNFELVVFKKDEREACLKWGKDVFLSGKVGDVRSIKLCLPKVSASRSRLTLKGFDSNEMPETYKRNQWMGGFFWTRTASSATVNIKIVSVVDYRHHNLRLLWSRNVRTMLINIYKSVSPIPDVDCRKERRVFPARINETVSFQLCLRKTVSKLVVNAVGVSPICERDTWCSKKLFWAWHSSKTMTVNIKIQSDNDFRKHVFRLRESRSIEPIDQFEIHVYKSDATDGCFKNELVIPADVGKVISFKRCFPKKDGLLETLQIYSNVNGQWVAFQPPNIWGPSGYFWTSEAEGNTTVVTLNIRISARNVFKTHKIRSNELPSKTYSVTFSNDESEPGHCEKVNSQIPARDGDLLSFAVCLQSLQTIKTMSLISNFTKMPGCPTEVWCSGKWFWRQVIHGNVSVITVNLRVENDYDYTSYHLLADNQSPTVEFGFDVYKEATQACSKNRMTIAAKQHDLVSFQVCLDIDIDLTGILMKMDSEKKEIFLGSGNTTRSRWLFDKSLFSAAKKKGDVTIVTVNVRISNIKLFSKHSFLFRASNKGTTIFDLSIYSKPDTDENCARKQRHFLVKSAILVSSRICLNSHDDHGSPLDFGYDGDFTYKPNIWYPQKLFWLPLEEEEYPSYLVNLMITKDRDVQRHSIIVRDRVRLGIAARYFFDIYKEATEDRCLEISTIVPITVGDVLSLQMCIRNKSSDFPSRKVIIEVEGHWTVLFNMSSWILSKYFWTAKENETAANVTINIKVASDNDLNTYRIASYLSPRATIYNVTLLKPVLPPDLCSNQIKGITAEVGSVYAFQYCFSKANHPLGPASLPSFSLGGSRHSCAMSTWCQGKFVWTITTNSTVNKILINFRPKSEHDLPLSVDIDKTKLLP</sequence>
<name>A0AAV4AZ00_9GAST</name>
<dbReference type="AlphaFoldDB" id="A0AAV4AZ00"/>
<evidence type="ECO:0000313" key="2">
    <source>
        <dbReference type="Proteomes" id="UP000735302"/>
    </source>
</evidence>
<gene>
    <name evidence="1" type="ORF">PoB_003875700</name>
</gene>
<reference evidence="1 2" key="1">
    <citation type="journal article" date="2021" name="Elife">
        <title>Chloroplast acquisition without the gene transfer in kleptoplastic sea slugs, Plakobranchus ocellatus.</title>
        <authorList>
            <person name="Maeda T."/>
            <person name="Takahashi S."/>
            <person name="Yoshida T."/>
            <person name="Shimamura S."/>
            <person name="Takaki Y."/>
            <person name="Nagai Y."/>
            <person name="Toyoda A."/>
            <person name="Suzuki Y."/>
            <person name="Arimoto A."/>
            <person name="Ishii H."/>
            <person name="Satoh N."/>
            <person name="Nishiyama T."/>
            <person name="Hasebe M."/>
            <person name="Maruyama T."/>
            <person name="Minagawa J."/>
            <person name="Obokata J."/>
            <person name="Shigenobu S."/>
        </authorList>
    </citation>
    <scope>NUCLEOTIDE SEQUENCE [LARGE SCALE GENOMIC DNA]</scope>
</reference>